<keyword evidence="3" id="KW-1185">Reference proteome</keyword>
<accession>A0A5D3WID6</accession>
<evidence type="ECO:0000313" key="3">
    <source>
        <dbReference type="Proteomes" id="UP000324159"/>
    </source>
</evidence>
<feature type="transmembrane region" description="Helical" evidence="1">
    <location>
        <begin position="17"/>
        <end position="34"/>
    </location>
</feature>
<evidence type="ECO:0000256" key="1">
    <source>
        <dbReference type="SAM" id="Phobius"/>
    </source>
</evidence>
<proteinExistence type="predicted"/>
<sequence length="82" mass="9275">MDFQVMLDQALALWQRWPLPVAVGGGLLLLLFFFRRKLLFQLLGLLLFVAGVFLIVQYLGKGLDTGIDAKKSMIHKTEKALE</sequence>
<dbReference type="Proteomes" id="UP000324159">
    <property type="component" value="Unassembled WGS sequence"/>
</dbReference>
<keyword evidence="1" id="KW-0472">Membrane</keyword>
<keyword evidence="1" id="KW-1133">Transmembrane helix</keyword>
<gene>
    <name evidence="2" type="ORF">EDC39_10554</name>
</gene>
<keyword evidence="1" id="KW-0812">Transmembrane</keyword>
<dbReference type="AlphaFoldDB" id="A0A5D3WID6"/>
<reference evidence="2 3" key="1">
    <citation type="submission" date="2019-07" db="EMBL/GenBank/DDBJ databases">
        <title>Genomic Encyclopedia of Type Strains, Phase IV (KMG-IV): sequencing the most valuable type-strain genomes for metagenomic binning, comparative biology and taxonomic classification.</title>
        <authorList>
            <person name="Goeker M."/>
        </authorList>
    </citation>
    <scope>NUCLEOTIDE SEQUENCE [LARGE SCALE GENOMIC DNA]</scope>
    <source>
        <strain evidence="2 3">SS015</strain>
    </source>
</reference>
<name>A0A5D3WID6_9BACT</name>
<evidence type="ECO:0000313" key="2">
    <source>
        <dbReference type="EMBL" id="TYO98692.1"/>
    </source>
</evidence>
<dbReference type="RefSeq" id="WP_148895633.1">
    <property type="nucleotide sequence ID" value="NZ_VNIB01000005.1"/>
</dbReference>
<comment type="caution">
    <text evidence="2">The sequence shown here is derived from an EMBL/GenBank/DDBJ whole genome shotgun (WGS) entry which is preliminary data.</text>
</comment>
<dbReference type="EMBL" id="VNIB01000005">
    <property type="protein sequence ID" value="TYO98692.1"/>
    <property type="molecule type" value="Genomic_DNA"/>
</dbReference>
<feature type="transmembrane region" description="Helical" evidence="1">
    <location>
        <begin position="39"/>
        <end position="60"/>
    </location>
</feature>
<organism evidence="2 3">
    <name type="scientific">Geothermobacter ehrlichii</name>
    <dbReference type="NCBI Taxonomy" id="213224"/>
    <lineage>
        <taxon>Bacteria</taxon>
        <taxon>Pseudomonadati</taxon>
        <taxon>Thermodesulfobacteriota</taxon>
        <taxon>Desulfuromonadia</taxon>
        <taxon>Desulfuromonadales</taxon>
        <taxon>Geothermobacteraceae</taxon>
        <taxon>Geothermobacter</taxon>
    </lineage>
</organism>
<protein>
    <submittedName>
        <fullName evidence="2">Uncharacterized protein</fullName>
    </submittedName>
</protein>